<proteinExistence type="predicted"/>
<reference evidence="1 2" key="1">
    <citation type="journal article" date="2013" name="Int. J. Syst. Evol. Microbiol.">
        <title>Tumebacillus flagellatus sp. nov., an alpha-amylase/pullulanase-producing bacterium isolated from cassava wastewater.</title>
        <authorList>
            <person name="Wang Q."/>
            <person name="Xie N."/>
            <person name="Qin Y."/>
            <person name="Shen N."/>
            <person name="Zhu J."/>
            <person name="Mi H."/>
            <person name="Huang R."/>
        </authorList>
    </citation>
    <scope>NUCLEOTIDE SEQUENCE [LARGE SCALE GENOMIC DNA]</scope>
    <source>
        <strain evidence="1 2">GST4</strain>
    </source>
</reference>
<dbReference type="OrthoDB" id="2382098at2"/>
<gene>
    <name evidence="1" type="ORF">EL26_16415</name>
</gene>
<sequence>MAEGAGKTRIKELKLELHVDDEIRAALQAIVDGTKDTLELHYVYFRHLVVDDLKHEGYRVAQLKIPLGRITKVKLKAINRS</sequence>
<accession>A0A074LM96</accession>
<dbReference type="Proteomes" id="UP000027931">
    <property type="component" value="Unassembled WGS sequence"/>
</dbReference>
<evidence type="ECO:0000313" key="2">
    <source>
        <dbReference type="Proteomes" id="UP000027931"/>
    </source>
</evidence>
<keyword evidence="2" id="KW-1185">Reference proteome</keyword>
<dbReference type="STRING" id="1157490.EL26_16415"/>
<organism evidence="1 2">
    <name type="scientific">Tumebacillus flagellatus</name>
    <dbReference type="NCBI Taxonomy" id="1157490"/>
    <lineage>
        <taxon>Bacteria</taxon>
        <taxon>Bacillati</taxon>
        <taxon>Bacillota</taxon>
        <taxon>Bacilli</taxon>
        <taxon>Bacillales</taxon>
        <taxon>Alicyclobacillaceae</taxon>
        <taxon>Tumebacillus</taxon>
    </lineage>
</organism>
<dbReference type="AlphaFoldDB" id="A0A074LM96"/>
<dbReference type="EMBL" id="JMIR01000025">
    <property type="protein sequence ID" value="KEO82234.1"/>
    <property type="molecule type" value="Genomic_DNA"/>
</dbReference>
<comment type="caution">
    <text evidence="1">The sequence shown here is derived from an EMBL/GenBank/DDBJ whole genome shotgun (WGS) entry which is preliminary data.</text>
</comment>
<dbReference type="RefSeq" id="WP_038090883.1">
    <property type="nucleotide sequence ID" value="NZ_JMIR01000025.1"/>
</dbReference>
<protein>
    <submittedName>
        <fullName evidence="1">Uncharacterized protein</fullName>
    </submittedName>
</protein>
<evidence type="ECO:0000313" key="1">
    <source>
        <dbReference type="EMBL" id="KEO82234.1"/>
    </source>
</evidence>
<name>A0A074LM96_9BACL</name>